<feature type="region of interest" description="Disordered" evidence="1">
    <location>
        <begin position="257"/>
        <end position="277"/>
    </location>
</feature>
<evidence type="ECO:0000313" key="3">
    <source>
        <dbReference type="Proteomes" id="UP000241647"/>
    </source>
</evidence>
<evidence type="ECO:0008006" key="4">
    <source>
        <dbReference type="Google" id="ProtNLM"/>
    </source>
</evidence>
<name>A0A2T2YT78_9NOCA</name>
<comment type="caution">
    <text evidence="2">The sequence shown here is derived from an EMBL/GenBank/DDBJ whole genome shotgun (WGS) entry which is preliminary data.</text>
</comment>
<dbReference type="Proteomes" id="UP000241647">
    <property type="component" value="Unassembled WGS sequence"/>
</dbReference>
<evidence type="ECO:0000313" key="2">
    <source>
        <dbReference type="EMBL" id="PSR58713.1"/>
    </source>
</evidence>
<protein>
    <recommendedName>
        <fullName evidence="4">Restriction endonuclease</fullName>
    </recommendedName>
</protein>
<reference evidence="2 3" key="1">
    <citation type="submission" date="2018-02" db="EMBL/GenBank/DDBJ databases">
        <title>8 Nocardia nova and 1 Nocardia cyriacigeorgica strain used for evolution to TMP-SMX.</title>
        <authorList>
            <person name="Mehta H."/>
            <person name="Weng J."/>
            <person name="Shamoo Y."/>
        </authorList>
    </citation>
    <scope>NUCLEOTIDE SEQUENCE [LARGE SCALE GENOMIC DNA]</scope>
    <source>
        <strain evidence="2 3">ATCC 33727</strain>
    </source>
</reference>
<proteinExistence type="predicted"/>
<dbReference type="AlphaFoldDB" id="A0A2T2YT78"/>
<evidence type="ECO:0000256" key="1">
    <source>
        <dbReference type="SAM" id="MobiDB-lite"/>
    </source>
</evidence>
<gene>
    <name evidence="2" type="ORF">C8259_29690</name>
</gene>
<feature type="compositionally biased region" description="Basic and acidic residues" evidence="1">
    <location>
        <begin position="263"/>
        <end position="277"/>
    </location>
</feature>
<dbReference type="EMBL" id="PYHS01000021">
    <property type="protein sequence ID" value="PSR58713.1"/>
    <property type="molecule type" value="Genomic_DNA"/>
</dbReference>
<feature type="region of interest" description="Disordered" evidence="1">
    <location>
        <begin position="1"/>
        <end position="28"/>
    </location>
</feature>
<accession>A0A2T2YT78</accession>
<sequence>MLTEEFFDADGRPVPFELPDKKDTQDDPFDQLIRDRLDARLPSGVKVLSSGKKLVSPDLVVARPEETSLLINGGEEMDMRRIIAIEVKKVNADSAGNAARASGMDYNSTPPCSHVTIHSKTGRLLAVPAFYLFAIHSQVNDKYILQGLALVSGAMLNQDVELYTSITGVRQKSIQLGTFGDGLDRQRPMLVFANPLGWSWLREQPTLLHERDDLADEQDDLHRVRQVIRTGRDGTKHEFWAYRGTAGIVEEAAIDPFPTPANRKTETSPRGKFMIEL</sequence>
<organism evidence="2 3">
    <name type="scientific">Nocardia nova</name>
    <dbReference type="NCBI Taxonomy" id="37330"/>
    <lineage>
        <taxon>Bacteria</taxon>
        <taxon>Bacillati</taxon>
        <taxon>Actinomycetota</taxon>
        <taxon>Actinomycetes</taxon>
        <taxon>Mycobacteriales</taxon>
        <taxon>Nocardiaceae</taxon>
        <taxon>Nocardia</taxon>
    </lineage>
</organism>